<dbReference type="PROSITE" id="PS51257">
    <property type="entry name" value="PROKAR_LIPOPROTEIN"/>
    <property type="match status" value="1"/>
</dbReference>
<name>A0A849AN73_9MICO</name>
<reference evidence="3 4" key="1">
    <citation type="submission" date="2020-05" db="EMBL/GenBank/DDBJ databases">
        <title>Flexivirga sp. ID2601S isolated from air conditioner.</title>
        <authorList>
            <person name="Kim D.H."/>
        </authorList>
    </citation>
    <scope>NUCLEOTIDE SEQUENCE [LARGE SCALE GENOMIC DNA]</scope>
    <source>
        <strain evidence="3 4">ID2601S</strain>
    </source>
</reference>
<dbReference type="InterPro" id="IPR011438">
    <property type="entry name" value="DUF1541"/>
</dbReference>
<evidence type="ECO:0000256" key="1">
    <source>
        <dbReference type="SAM" id="MobiDB-lite"/>
    </source>
</evidence>
<keyword evidence="4" id="KW-1185">Reference proteome</keyword>
<feature type="domain" description="DUF1541" evidence="2">
    <location>
        <begin position="151"/>
        <end position="200"/>
    </location>
</feature>
<evidence type="ECO:0000313" key="4">
    <source>
        <dbReference type="Proteomes" id="UP000557772"/>
    </source>
</evidence>
<gene>
    <name evidence="3" type="ORF">HJ588_03055</name>
</gene>
<sequence>MVRPTIRGVAVRRTTWSKFGAIASVAGVLAVAGCSSDGGGGAASAPTSASSAAGMTGKSGMSGMHHEMDGGPAPAGMKAAVNPEFPVGSEVVLTADHMPGMKNAKAKVVGVYATTTYAVNYTPTTGGAPVKDHKWVVQQEVKGAGGKRLADGTQVTLATDHMPGMDGAKATIAGSTTEPVYVVDYDMNGMTMKNHKWVVQDELRAAGS</sequence>
<dbReference type="Proteomes" id="UP000557772">
    <property type="component" value="Unassembled WGS sequence"/>
</dbReference>
<feature type="region of interest" description="Disordered" evidence="1">
    <location>
        <begin position="40"/>
        <end position="72"/>
    </location>
</feature>
<dbReference type="AlphaFoldDB" id="A0A849AN73"/>
<accession>A0A849AN73</accession>
<dbReference type="Gene3D" id="2.30.30.1210">
    <property type="entry name" value="Domain of unknown function DUF1541"/>
    <property type="match status" value="1"/>
</dbReference>
<protein>
    <submittedName>
        <fullName evidence="3">YdhK family protein</fullName>
    </submittedName>
</protein>
<organism evidence="3 4">
    <name type="scientific">Flexivirga aerilata</name>
    <dbReference type="NCBI Taxonomy" id="1656889"/>
    <lineage>
        <taxon>Bacteria</taxon>
        <taxon>Bacillati</taxon>
        <taxon>Actinomycetota</taxon>
        <taxon>Actinomycetes</taxon>
        <taxon>Micrococcales</taxon>
        <taxon>Dermacoccaceae</taxon>
        <taxon>Flexivirga</taxon>
    </lineage>
</organism>
<feature type="compositionally biased region" description="Low complexity" evidence="1">
    <location>
        <begin position="43"/>
        <end position="63"/>
    </location>
</feature>
<comment type="caution">
    <text evidence="3">The sequence shown here is derived from an EMBL/GenBank/DDBJ whole genome shotgun (WGS) entry which is preliminary data.</text>
</comment>
<feature type="domain" description="DUF1541" evidence="2">
    <location>
        <begin position="87"/>
        <end position="138"/>
    </location>
</feature>
<dbReference type="Pfam" id="PF07563">
    <property type="entry name" value="DUF1541"/>
    <property type="match status" value="2"/>
</dbReference>
<evidence type="ECO:0000259" key="2">
    <source>
        <dbReference type="Pfam" id="PF07563"/>
    </source>
</evidence>
<proteinExistence type="predicted"/>
<evidence type="ECO:0000313" key="3">
    <source>
        <dbReference type="EMBL" id="NNG38252.1"/>
    </source>
</evidence>
<dbReference type="EMBL" id="JABENB010000001">
    <property type="protein sequence ID" value="NNG38252.1"/>
    <property type="molecule type" value="Genomic_DNA"/>
</dbReference>